<dbReference type="Proteomes" id="UP001151760">
    <property type="component" value="Unassembled WGS sequence"/>
</dbReference>
<evidence type="ECO:0000256" key="1">
    <source>
        <dbReference type="ARBA" id="ARBA00022750"/>
    </source>
</evidence>
<dbReference type="EMBL" id="BQNB010017021">
    <property type="protein sequence ID" value="GJT58454.1"/>
    <property type="molecule type" value="Genomic_DNA"/>
</dbReference>
<dbReference type="InterPro" id="IPR001878">
    <property type="entry name" value="Znf_CCHC"/>
</dbReference>
<keyword evidence="1" id="KW-0064">Aspartyl protease</keyword>
<keyword evidence="1" id="KW-0645">Protease</keyword>
<feature type="coiled-coil region" evidence="3">
    <location>
        <begin position="499"/>
        <end position="526"/>
    </location>
</feature>
<feature type="domain" description="CCHC-type" evidence="5">
    <location>
        <begin position="406"/>
        <end position="422"/>
    </location>
</feature>
<dbReference type="InterPro" id="IPR036397">
    <property type="entry name" value="RNaseH_sf"/>
</dbReference>
<evidence type="ECO:0000259" key="5">
    <source>
        <dbReference type="PROSITE" id="PS50158"/>
    </source>
</evidence>
<protein>
    <submittedName>
        <fullName evidence="7">Zf-CCHC domain-containing protein</fullName>
    </submittedName>
</protein>
<keyword evidence="3" id="KW-0175">Coiled coil</keyword>
<feature type="compositionally biased region" description="Basic and acidic residues" evidence="4">
    <location>
        <begin position="418"/>
        <end position="429"/>
    </location>
</feature>
<dbReference type="Pfam" id="PF22936">
    <property type="entry name" value="Pol_BBD"/>
    <property type="match status" value="1"/>
</dbReference>
<feature type="domain" description="Integrase catalytic" evidence="6">
    <location>
        <begin position="1"/>
        <end position="66"/>
    </location>
</feature>
<evidence type="ECO:0000256" key="4">
    <source>
        <dbReference type="SAM" id="MobiDB-lite"/>
    </source>
</evidence>
<dbReference type="InterPro" id="IPR056924">
    <property type="entry name" value="SH3_Tf2-1"/>
</dbReference>
<keyword evidence="1" id="KW-0378">Hydrolase</keyword>
<sequence length="930" mass="108253">MSTAYHPQTDGQSERTIQTLEDMLRACVIYSRNGWERHLPLIEFSYNNNYHTSIKAAPFEALYGRKCRSPVLAKVGTVAYRLELPQQLSRVHSKFYISNLKKCLSDEPLAIPLDEIHIDDKLHFVEEPLEIMDREVKCLKQRRILIIKVRWNSRRGPEFTWEREDQFRKKYPHLFTKKRKIAPSTTLQNPETKLDEVVPFEKQSDELKKRLAKNNEAKMVIYNALPRKEYERIFMYNTAKEIWKTLLITHQDESIDSDFARFNTIITSVKALDEGYSSKNYVKKFLRALHPKWRAKVMAIEESKELTSLSLDELIGNLKVHEMIIKKDYEIVKGKVERKSLALKAKKESSDEECSTSGSEDEEYAMAVRDFKKFFKRMGRFVRQPRNDKKTFQRSRDDKNGRSDIKCFRCGDPNHLIEECPKPPKDKNQRAFVGGSWSDSGKEDDEKVKNETCLVAHASSEVCSESSYFSDENSSIDDLALYNQYDKLCKMSLKIITKNKRLKATRNSQENELRELKDKLSILKKNKGVDLDCAKCHTLKIENEKLKEKSTRLNTHEISLGVDLEPDEWIKDSGCSKHMTGNRKLFSTYKAYYGDNVEHVDKLGFNLLSIGQICDNKCKVIFSEHDSEITKNGKVIEPKNVTIIGTKWVFRNKLDENGIVSRNKARLVAQGYNQQEGINYDETYAPVDRLESIRILLAYVCTLNFKLFQMDVKSAFLNGFINEEVYVAQPPGFIDFEKPDHDYKLKKALYGLKQAPKAWYDRLKAFLIKHEYKMGMVDNTLFTKKKSLNLIIVQINVNDIIFGLTCQDMCDEFAKIMHDEFEMSMMGELNFFLGLQIKQMEDGIFFNQSKYIKEMLKKFGLEDSKPMKTPMSSDTKLTAFKRIPKPRTLKRLIISYDTLKALRTYDYGIFSFCLCCPLSRAPKNLFTLKR</sequence>
<feature type="region of interest" description="Disordered" evidence="4">
    <location>
        <begin position="418"/>
        <end position="444"/>
    </location>
</feature>
<dbReference type="SMART" id="SM00343">
    <property type="entry name" value="ZnF_C2HC"/>
    <property type="match status" value="1"/>
</dbReference>
<proteinExistence type="predicted"/>
<evidence type="ECO:0000313" key="8">
    <source>
        <dbReference type="Proteomes" id="UP001151760"/>
    </source>
</evidence>
<keyword evidence="2" id="KW-0862">Zinc</keyword>
<gene>
    <name evidence="7" type="ORF">Tco_1001987</name>
</gene>
<dbReference type="InterPro" id="IPR043502">
    <property type="entry name" value="DNA/RNA_pol_sf"/>
</dbReference>
<dbReference type="Pfam" id="PF24626">
    <property type="entry name" value="SH3_Tf2-1"/>
    <property type="match status" value="1"/>
</dbReference>
<dbReference type="Gene3D" id="3.30.420.10">
    <property type="entry name" value="Ribonuclease H-like superfamily/Ribonuclease H"/>
    <property type="match status" value="1"/>
</dbReference>
<evidence type="ECO:0000313" key="7">
    <source>
        <dbReference type="EMBL" id="GJT58454.1"/>
    </source>
</evidence>
<dbReference type="InterPro" id="IPR012337">
    <property type="entry name" value="RNaseH-like_sf"/>
</dbReference>
<dbReference type="PANTHER" id="PTHR46148:SF59">
    <property type="entry name" value="NUCLEOTIDYLTRANSFERASE, RIBONUCLEASE H"/>
    <property type="match status" value="1"/>
</dbReference>
<dbReference type="SUPFAM" id="SSF56672">
    <property type="entry name" value="DNA/RNA polymerases"/>
    <property type="match status" value="1"/>
</dbReference>
<dbReference type="PROSITE" id="PS50158">
    <property type="entry name" value="ZF_CCHC"/>
    <property type="match status" value="1"/>
</dbReference>
<evidence type="ECO:0000256" key="3">
    <source>
        <dbReference type="SAM" id="Coils"/>
    </source>
</evidence>
<dbReference type="SUPFAM" id="SSF53098">
    <property type="entry name" value="Ribonuclease H-like"/>
    <property type="match status" value="1"/>
</dbReference>
<reference evidence="7" key="1">
    <citation type="journal article" date="2022" name="Int. J. Mol. Sci.">
        <title>Draft Genome of Tanacetum Coccineum: Genomic Comparison of Closely Related Tanacetum-Family Plants.</title>
        <authorList>
            <person name="Yamashiro T."/>
            <person name="Shiraishi A."/>
            <person name="Nakayama K."/>
            <person name="Satake H."/>
        </authorList>
    </citation>
    <scope>NUCLEOTIDE SEQUENCE</scope>
</reference>
<name>A0ABQ5F5L1_9ASTR</name>
<dbReference type="Pfam" id="PF07727">
    <property type="entry name" value="RVT_2"/>
    <property type="match status" value="1"/>
</dbReference>
<evidence type="ECO:0000259" key="6">
    <source>
        <dbReference type="PROSITE" id="PS50994"/>
    </source>
</evidence>
<comment type="caution">
    <text evidence="7">The sequence shown here is derived from an EMBL/GenBank/DDBJ whole genome shotgun (WGS) entry which is preliminary data.</text>
</comment>
<dbReference type="Gene3D" id="4.10.60.10">
    <property type="entry name" value="Zinc finger, CCHC-type"/>
    <property type="match status" value="1"/>
</dbReference>
<keyword evidence="8" id="KW-1185">Reference proteome</keyword>
<dbReference type="PANTHER" id="PTHR46148">
    <property type="entry name" value="CHROMO DOMAIN-CONTAINING PROTEIN"/>
    <property type="match status" value="1"/>
</dbReference>
<dbReference type="InterPro" id="IPR054722">
    <property type="entry name" value="PolX-like_BBD"/>
</dbReference>
<dbReference type="InterPro" id="IPR013103">
    <property type="entry name" value="RVT_2"/>
</dbReference>
<dbReference type="InterPro" id="IPR036875">
    <property type="entry name" value="Znf_CCHC_sf"/>
</dbReference>
<keyword evidence="2" id="KW-0863">Zinc-finger</keyword>
<organism evidence="7 8">
    <name type="scientific">Tanacetum coccineum</name>
    <dbReference type="NCBI Taxonomy" id="301880"/>
    <lineage>
        <taxon>Eukaryota</taxon>
        <taxon>Viridiplantae</taxon>
        <taxon>Streptophyta</taxon>
        <taxon>Embryophyta</taxon>
        <taxon>Tracheophyta</taxon>
        <taxon>Spermatophyta</taxon>
        <taxon>Magnoliopsida</taxon>
        <taxon>eudicotyledons</taxon>
        <taxon>Gunneridae</taxon>
        <taxon>Pentapetalae</taxon>
        <taxon>asterids</taxon>
        <taxon>campanulids</taxon>
        <taxon>Asterales</taxon>
        <taxon>Asteraceae</taxon>
        <taxon>Asteroideae</taxon>
        <taxon>Anthemideae</taxon>
        <taxon>Anthemidinae</taxon>
        <taxon>Tanacetum</taxon>
    </lineage>
</organism>
<dbReference type="SUPFAM" id="SSF57756">
    <property type="entry name" value="Retrovirus zinc finger-like domains"/>
    <property type="match status" value="1"/>
</dbReference>
<dbReference type="PROSITE" id="PS50994">
    <property type="entry name" value="INTEGRASE"/>
    <property type="match status" value="1"/>
</dbReference>
<dbReference type="InterPro" id="IPR001584">
    <property type="entry name" value="Integrase_cat-core"/>
</dbReference>
<accession>A0ABQ5F5L1</accession>
<keyword evidence="2" id="KW-0479">Metal-binding</keyword>
<reference evidence="7" key="2">
    <citation type="submission" date="2022-01" db="EMBL/GenBank/DDBJ databases">
        <authorList>
            <person name="Yamashiro T."/>
            <person name="Shiraishi A."/>
            <person name="Satake H."/>
            <person name="Nakayama K."/>
        </authorList>
    </citation>
    <scope>NUCLEOTIDE SEQUENCE</scope>
</reference>
<evidence type="ECO:0000256" key="2">
    <source>
        <dbReference type="PROSITE-ProRule" id="PRU00047"/>
    </source>
</evidence>